<protein>
    <submittedName>
        <fullName evidence="2">Uncharacterized protein</fullName>
    </submittedName>
</protein>
<feature type="region of interest" description="Disordered" evidence="1">
    <location>
        <begin position="203"/>
        <end position="244"/>
    </location>
</feature>
<dbReference type="AlphaFoldDB" id="A0AAD6YXV4"/>
<evidence type="ECO:0000313" key="2">
    <source>
        <dbReference type="EMBL" id="KAJ7301437.1"/>
    </source>
</evidence>
<comment type="caution">
    <text evidence="2">The sequence shown here is derived from an EMBL/GenBank/DDBJ whole genome shotgun (WGS) entry which is preliminary data.</text>
</comment>
<accession>A0AAD6YXV4</accession>
<evidence type="ECO:0000256" key="1">
    <source>
        <dbReference type="SAM" id="MobiDB-lite"/>
    </source>
</evidence>
<sequence>MIVTAPPYAPAVAIEQEVAIVHLPIQPAVNASQAASEGEEPLAVSAPQAAPEWEGSLELDWDASDPPAPIPSPRETPEVFEEPISAPVVQPDLELAGVGMSPPSAEIEAESTTPPSVGQRLGVPPSVVAVDTIGDSRPPLPSPPTEPRAMRNKGKGVARPTLEEWLTAPPPPRSGPRRIPLESRLTNPVPSLAEHLSLVSPPSLLDRLEPSPSPSNIAGPSSLWGPTNLTPPRGPRGSKPAHQTLAGLLATRPDPRNIPPRFAALLNRETPQQDGRQASRRWTVAEEDGEGSSSAPPEVTGGKMAEEGTQAVESSEVEMPDVETEESPLFALNIAASSGILHLVGREEALENQELPDVVQEDGNYEMEEAPRCWTTEDDDDIGMGPH</sequence>
<feature type="region of interest" description="Disordered" evidence="1">
    <location>
        <begin position="265"/>
        <end position="324"/>
    </location>
</feature>
<feature type="compositionally biased region" description="Acidic residues" evidence="1">
    <location>
        <begin position="376"/>
        <end position="387"/>
    </location>
</feature>
<gene>
    <name evidence="2" type="ORF">DFH08DRAFT_827560</name>
</gene>
<keyword evidence="3" id="KW-1185">Reference proteome</keyword>
<organism evidence="2 3">
    <name type="scientific">Mycena albidolilacea</name>
    <dbReference type="NCBI Taxonomy" id="1033008"/>
    <lineage>
        <taxon>Eukaryota</taxon>
        <taxon>Fungi</taxon>
        <taxon>Dikarya</taxon>
        <taxon>Basidiomycota</taxon>
        <taxon>Agaricomycotina</taxon>
        <taxon>Agaricomycetes</taxon>
        <taxon>Agaricomycetidae</taxon>
        <taxon>Agaricales</taxon>
        <taxon>Marasmiineae</taxon>
        <taxon>Mycenaceae</taxon>
        <taxon>Mycena</taxon>
    </lineage>
</organism>
<feature type="region of interest" description="Disordered" evidence="1">
    <location>
        <begin position="95"/>
        <end position="188"/>
    </location>
</feature>
<reference evidence="2" key="1">
    <citation type="submission" date="2023-03" db="EMBL/GenBank/DDBJ databases">
        <title>Massive genome expansion in bonnet fungi (Mycena s.s.) driven by repeated elements and novel gene families across ecological guilds.</title>
        <authorList>
            <consortium name="Lawrence Berkeley National Laboratory"/>
            <person name="Harder C.B."/>
            <person name="Miyauchi S."/>
            <person name="Viragh M."/>
            <person name="Kuo A."/>
            <person name="Thoen E."/>
            <person name="Andreopoulos B."/>
            <person name="Lu D."/>
            <person name="Skrede I."/>
            <person name="Drula E."/>
            <person name="Henrissat B."/>
            <person name="Morin E."/>
            <person name="Kohler A."/>
            <person name="Barry K."/>
            <person name="LaButti K."/>
            <person name="Morin E."/>
            <person name="Salamov A."/>
            <person name="Lipzen A."/>
            <person name="Mereny Z."/>
            <person name="Hegedus B."/>
            <person name="Baldrian P."/>
            <person name="Stursova M."/>
            <person name="Weitz H."/>
            <person name="Taylor A."/>
            <person name="Grigoriev I.V."/>
            <person name="Nagy L.G."/>
            <person name="Martin F."/>
            <person name="Kauserud H."/>
        </authorList>
    </citation>
    <scope>NUCLEOTIDE SEQUENCE</scope>
    <source>
        <strain evidence="2">CBHHK002</strain>
    </source>
</reference>
<dbReference type="EMBL" id="JARIHO010000135">
    <property type="protein sequence ID" value="KAJ7301437.1"/>
    <property type="molecule type" value="Genomic_DNA"/>
</dbReference>
<feature type="compositionally biased region" description="Acidic residues" evidence="1">
    <location>
        <begin position="359"/>
        <end position="368"/>
    </location>
</feature>
<feature type="region of interest" description="Disordered" evidence="1">
    <location>
        <begin position="30"/>
        <end position="77"/>
    </location>
</feature>
<feature type="region of interest" description="Disordered" evidence="1">
    <location>
        <begin position="353"/>
        <end position="387"/>
    </location>
</feature>
<name>A0AAD6YXV4_9AGAR</name>
<evidence type="ECO:0000313" key="3">
    <source>
        <dbReference type="Proteomes" id="UP001218218"/>
    </source>
</evidence>
<dbReference type="Proteomes" id="UP001218218">
    <property type="component" value="Unassembled WGS sequence"/>
</dbReference>
<feature type="compositionally biased region" description="Polar residues" evidence="1">
    <location>
        <begin position="214"/>
        <end position="230"/>
    </location>
</feature>
<feature type="compositionally biased region" description="Acidic residues" evidence="1">
    <location>
        <begin position="315"/>
        <end position="324"/>
    </location>
</feature>
<proteinExistence type="predicted"/>